<comment type="caution">
    <text evidence="1">The sequence shown here is derived from an EMBL/GenBank/DDBJ whole genome shotgun (WGS) entry which is preliminary data.</text>
</comment>
<evidence type="ECO:0000313" key="1">
    <source>
        <dbReference type="EMBL" id="MBP1875923.1"/>
    </source>
</evidence>
<name>A0ACC5T463_ENSAD</name>
<evidence type="ECO:0000313" key="2">
    <source>
        <dbReference type="Proteomes" id="UP000823773"/>
    </source>
</evidence>
<protein>
    <submittedName>
        <fullName evidence="1">DNA-binding transcriptional LysR family regulator</fullName>
    </submittedName>
</protein>
<proteinExistence type="predicted"/>
<dbReference type="EMBL" id="JAGGJR010000013">
    <property type="protein sequence ID" value="MBP1875923.1"/>
    <property type="molecule type" value="Genomic_DNA"/>
</dbReference>
<sequence length="136" mass="15328">MCVAVLLIRTPLAPGMSRAAFDALHSVARIGRKYPDIELHISSGSTNDIIRGLENGQINLDFIRPVENIGSVRFFSIAHERYLLAMEKKSALLTRSEIGFEDLKGEKIISFSRQNLSLFRGEVRGARSFEECRLYL</sequence>
<gene>
    <name evidence="1" type="ORF">J2Z19_005671</name>
</gene>
<organism evidence="1 2">
    <name type="scientific">Ensifer adhaerens</name>
    <name type="common">Sinorhizobium morelense</name>
    <dbReference type="NCBI Taxonomy" id="106592"/>
    <lineage>
        <taxon>Bacteria</taxon>
        <taxon>Pseudomonadati</taxon>
        <taxon>Pseudomonadota</taxon>
        <taxon>Alphaproteobacteria</taxon>
        <taxon>Hyphomicrobiales</taxon>
        <taxon>Rhizobiaceae</taxon>
        <taxon>Sinorhizobium/Ensifer group</taxon>
        <taxon>Ensifer</taxon>
    </lineage>
</organism>
<reference evidence="1" key="1">
    <citation type="submission" date="2021-03" db="EMBL/GenBank/DDBJ databases">
        <title>Genomic Encyclopedia of Type Strains, Phase IV (KMG-IV): sequencing the most valuable type-strain genomes for metagenomic binning, comparative biology and taxonomic classification.</title>
        <authorList>
            <person name="Goeker M."/>
        </authorList>
    </citation>
    <scope>NUCLEOTIDE SEQUENCE</scope>
    <source>
        <strain evidence="1">DSM 18131</strain>
    </source>
</reference>
<dbReference type="Proteomes" id="UP000823773">
    <property type="component" value="Unassembled WGS sequence"/>
</dbReference>
<keyword evidence="1" id="KW-0238">DNA-binding</keyword>
<accession>A0ACC5T463</accession>
<keyword evidence="2" id="KW-1185">Reference proteome</keyword>